<dbReference type="SUPFAM" id="SSF54197">
    <property type="entry name" value="HIT-like"/>
    <property type="match status" value="1"/>
</dbReference>
<feature type="domain" description="HIT" evidence="2">
    <location>
        <begin position="34"/>
        <end position="104"/>
    </location>
</feature>
<sequence length="136" mass="14584">MFEIDPAFVATSHALGDLALSHARLQDDGRYPWIVLIPRRAALRELEDLSREDLAILTDEILAAGRAVRALGFVVDKLNVGALGNLTPQLHVHVIGRRVGDPAWPGPVWGHSPAEPYGQDDLARVATAAKAALGLA</sequence>
<dbReference type="RefSeq" id="WP_183775131.1">
    <property type="nucleotide sequence ID" value="NZ_JACIDK010000005.1"/>
</dbReference>
<keyword evidence="3" id="KW-0378">Hydrolase</keyword>
<dbReference type="InterPro" id="IPR036265">
    <property type="entry name" value="HIT-like_sf"/>
</dbReference>
<name>A0A840A1S4_9CAUL</name>
<dbReference type="GO" id="GO:0016787">
    <property type="term" value="F:hydrolase activity"/>
    <property type="evidence" value="ECO:0007669"/>
    <property type="project" value="UniProtKB-KW"/>
</dbReference>
<dbReference type="Pfam" id="PF01230">
    <property type="entry name" value="HIT"/>
    <property type="match status" value="1"/>
</dbReference>
<accession>A0A840A1S4</accession>
<proteinExistence type="predicted"/>
<dbReference type="AlphaFoldDB" id="A0A840A1S4"/>
<evidence type="ECO:0000313" key="3">
    <source>
        <dbReference type="EMBL" id="MBB3892556.1"/>
    </source>
</evidence>
<comment type="caution">
    <text evidence="1">Lacks conserved residue(s) required for the propagation of feature annotation.</text>
</comment>
<reference evidence="3 4" key="1">
    <citation type="submission" date="2020-08" db="EMBL/GenBank/DDBJ databases">
        <title>Genomic Encyclopedia of Type Strains, Phase IV (KMG-IV): sequencing the most valuable type-strain genomes for metagenomic binning, comparative biology and taxonomic classification.</title>
        <authorList>
            <person name="Goeker M."/>
        </authorList>
    </citation>
    <scope>NUCLEOTIDE SEQUENCE [LARGE SCALE GENOMIC DNA]</scope>
    <source>
        <strain evidence="3 4">DSM 21793</strain>
    </source>
</reference>
<dbReference type="EMBL" id="JACIDK010000005">
    <property type="protein sequence ID" value="MBB3892556.1"/>
    <property type="molecule type" value="Genomic_DNA"/>
</dbReference>
<dbReference type="InterPro" id="IPR026026">
    <property type="entry name" value="HIT_Hint"/>
</dbReference>
<dbReference type="Proteomes" id="UP000530564">
    <property type="component" value="Unassembled WGS sequence"/>
</dbReference>
<gene>
    <name evidence="3" type="ORF">GGQ61_003292</name>
</gene>
<evidence type="ECO:0000313" key="4">
    <source>
        <dbReference type="Proteomes" id="UP000530564"/>
    </source>
</evidence>
<protein>
    <submittedName>
        <fullName evidence="3">Diadenosine tetraphosphate (Ap4A) HIT family hydrolase</fullName>
    </submittedName>
</protein>
<dbReference type="InterPro" id="IPR011146">
    <property type="entry name" value="HIT-like"/>
</dbReference>
<keyword evidence="4" id="KW-1185">Reference proteome</keyword>
<organism evidence="3 4">
    <name type="scientific">Phenylobacterium haematophilum</name>
    <dbReference type="NCBI Taxonomy" id="98513"/>
    <lineage>
        <taxon>Bacteria</taxon>
        <taxon>Pseudomonadati</taxon>
        <taxon>Pseudomonadota</taxon>
        <taxon>Alphaproteobacteria</taxon>
        <taxon>Caulobacterales</taxon>
        <taxon>Caulobacteraceae</taxon>
        <taxon>Phenylobacterium</taxon>
    </lineage>
</organism>
<dbReference type="Gene3D" id="3.30.428.10">
    <property type="entry name" value="HIT-like"/>
    <property type="match status" value="1"/>
</dbReference>
<evidence type="ECO:0000256" key="1">
    <source>
        <dbReference type="PROSITE-ProRule" id="PRU00464"/>
    </source>
</evidence>
<comment type="caution">
    <text evidence="3">The sequence shown here is derived from an EMBL/GenBank/DDBJ whole genome shotgun (WGS) entry which is preliminary data.</text>
</comment>
<dbReference type="PIRSF" id="PIRSF000714">
    <property type="entry name" value="HIT"/>
    <property type="match status" value="1"/>
</dbReference>
<dbReference type="PROSITE" id="PS51084">
    <property type="entry name" value="HIT_2"/>
    <property type="match status" value="1"/>
</dbReference>
<evidence type="ECO:0000259" key="2">
    <source>
        <dbReference type="PROSITE" id="PS51084"/>
    </source>
</evidence>